<dbReference type="Proteomes" id="UP000177905">
    <property type="component" value="Unassembled WGS sequence"/>
</dbReference>
<protein>
    <submittedName>
        <fullName evidence="1">Uncharacterized protein</fullName>
    </submittedName>
</protein>
<comment type="caution">
    <text evidence="1">The sequence shown here is derived from an EMBL/GenBank/DDBJ whole genome shotgun (WGS) entry which is preliminary data.</text>
</comment>
<name>A0A1F4S7S0_UNCSA</name>
<dbReference type="EMBL" id="MEUA01000008">
    <property type="protein sequence ID" value="OGC16476.1"/>
    <property type="molecule type" value="Genomic_DNA"/>
</dbReference>
<accession>A0A1F4S7S0</accession>
<gene>
    <name evidence="1" type="ORF">A2290_02980</name>
</gene>
<evidence type="ECO:0000313" key="2">
    <source>
        <dbReference type="Proteomes" id="UP000177905"/>
    </source>
</evidence>
<reference evidence="1 2" key="1">
    <citation type="journal article" date="2016" name="Nat. Commun.">
        <title>Thousands of microbial genomes shed light on interconnected biogeochemical processes in an aquifer system.</title>
        <authorList>
            <person name="Anantharaman K."/>
            <person name="Brown C.T."/>
            <person name="Hug L.A."/>
            <person name="Sharon I."/>
            <person name="Castelle C.J."/>
            <person name="Probst A.J."/>
            <person name="Thomas B.C."/>
            <person name="Singh A."/>
            <person name="Wilkins M.J."/>
            <person name="Karaoz U."/>
            <person name="Brodie E.L."/>
            <person name="Williams K.H."/>
            <person name="Hubbard S.S."/>
            <person name="Banfield J.F."/>
        </authorList>
    </citation>
    <scope>NUCLEOTIDE SEQUENCE [LARGE SCALE GENOMIC DNA]</scope>
</reference>
<evidence type="ECO:0000313" key="1">
    <source>
        <dbReference type="EMBL" id="OGC16476.1"/>
    </source>
</evidence>
<proteinExistence type="predicted"/>
<dbReference type="AlphaFoldDB" id="A0A1F4S7S0"/>
<sequence>MKEKLKKEHFEILLEEMKGDIKLVLEGHSVLDKKISDVKEMIKAVDTKVEDTRMVVKEINRELKAHVRMPAHV</sequence>
<organism evidence="1 2">
    <name type="scientific">candidate division WOR-1 bacterium RIFOXYB2_FULL_36_35</name>
    <dbReference type="NCBI Taxonomy" id="1802578"/>
    <lineage>
        <taxon>Bacteria</taxon>
        <taxon>Bacillati</taxon>
        <taxon>Saganbacteria</taxon>
    </lineage>
</organism>